<dbReference type="CDD" id="cd03048">
    <property type="entry name" value="GST_N_Ure2p_like"/>
    <property type="match status" value="1"/>
</dbReference>
<dbReference type="Pfam" id="PF00043">
    <property type="entry name" value="GST_C"/>
    <property type="match status" value="1"/>
</dbReference>
<comment type="similarity">
    <text evidence="1 3">Belongs to the GST superfamily.</text>
</comment>
<dbReference type="InterPro" id="IPR040079">
    <property type="entry name" value="Glutathione_S-Trfase"/>
</dbReference>
<evidence type="ECO:0000313" key="5">
    <source>
        <dbReference type="Proteomes" id="UP000452235"/>
    </source>
</evidence>
<dbReference type="InterPro" id="IPR004045">
    <property type="entry name" value="Glutathione_S-Trfase_N"/>
</dbReference>
<dbReference type="PANTHER" id="PTHR44051:SF8">
    <property type="entry name" value="GLUTATHIONE S-TRANSFERASE GSTA"/>
    <property type="match status" value="1"/>
</dbReference>
<dbReference type="EMBL" id="BLJY01000006">
    <property type="protein sequence ID" value="GFF17244.1"/>
    <property type="molecule type" value="Genomic_DNA"/>
</dbReference>
<accession>A0A5M3YXG0</accession>
<evidence type="ECO:0000313" key="4">
    <source>
        <dbReference type="EMBL" id="GFF17244.1"/>
    </source>
</evidence>
<keyword evidence="5" id="KW-1185">Reference proteome</keyword>
<evidence type="ECO:0000256" key="1">
    <source>
        <dbReference type="ARBA" id="ARBA00007409"/>
    </source>
</evidence>
<dbReference type="PROSITE" id="PS50405">
    <property type="entry name" value="GST_CTER"/>
    <property type="match status" value="1"/>
</dbReference>
<protein>
    <submittedName>
        <fullName evidence="4">Glutathione S-transferase</fullName>
    </submittedName>
</protein>
<dbReference type="Proteomes" id="UP000452235">
    <property type="component" value="Unassembled WGS sequence"/>
</dbReference>
<evidence type="ECO:0000256" key="3">
    <source>
        <dbReference type="RuleBase" id="RU003494"/>
    </source>
</evidence>
<name>A0A5M3YXG0_ASPTE</name>
<dbReference type="AlphaFoldDB" id="A0A5M3YXG0"/>
<dbReference type="SFLD" id="SFLDS00019">
    <property type="entry name" value="Glutathione_Transferase_(cytos"/>
    <property type="match status" value="1"/>
</dbReference>
<comment type="caution">
    <text evidence="4">The sequence shown here is derived from an EMBL/GenBank/DDBJ whole genome shotgun (WGS) entry which is preliminary data.</text>
</comment>
<reference evidence="4 5" key="1">
    <citation type="submission" date="2020-01" db="EMBL/GenBank/DDBJ databases">
        <title>Aspergillus terreus IFO 6365 whole genome shotgun sequence.</title>
        <authorList>
            <person name="Kanamasa S."/>
            <person name="Takahashi H."/>
        </authorList>
    </citation>
    <scope>NUCLEOTIDE SEQUENCE [LARGE SCALE GENOMIC DNA]</scope>
    <source>
        <strain evidence="4 5">IFO 6365</strain>
    </source>
</reference>
<dbReference type="PANTHER" id="PTHR44051">
    <property type="entry name" value="GLUTATHIONE S-TRANSFERASE-RELATED"/>
    <property type="match status" value="1"/>
</dbReference>
<dbReference type="Pfam" id="PF02798">
    <property type="entry name" value="GST_N"/>
    <property type="match status" value="1"/>
</dbReference>
<dbReference type="Gene3D" id="1.20.1050.10">
    <property type="match status" value="1"/>
</dbReference>
<dbReference type="SFLD" id="SFLDG01150">
    <property type="entry name" value="Main.1:_Beta-like"/>
    <property type="match status" value="1"/>
</dbReference>
<organism evidence="4 5">
    <name type="scientific">Aspergillus terreus</name>
    <dbReference type="NCBI Taxonomy" id="33178"/>
    <lineage>
        <taxon>Eukaryota</taxon>
        <taxon>Fungi</taxon>
        <taxon>Dikarya</taxon>
        <taxon>Ascomycota</taxon>
        <taxon>Pezizomycotina</taxon>
        <taxon>Eurotiomycetes</taxon>
        <taxon>Eurotiomycetidae</taxon>
        <taxon>Eurotiales</taxon>
        <taxon>Aspergillaceae</taxon>
        <taxon>Aspergillus</taxon>
        <taxon>Aspergillus subgen. Circumdati</taxon>
    </lineage>
</organism>
<dbReference type="InterPro" id="IPR036282">
    <property type="entry name" value="Glutathione-S-Trfase_C_sf"/>
</dbReference>
<dbReference type="OrthoDB" id="422574at2759"/>
<gene>
    <name evidence="4" type="ORF">ATEIFO6365_0006059200</name>
</gene>
<dbReference type="InterPro" id="IPR036249">
    <property type="entry name" value="Thioredoxin-like_sf"/>
</dbReference>
<dbReference type="SFLD" id="SFLDG00358">
    <property type="entry name" value="Main_(cytGST)"/>
    <property type="match status" value="1"/>
</dbReference>
<dbReference type="FunFam" id="3.40.30.10:FF:000039">
    <property type="entry name" value="Glutathione S-transferase domain"/>
    <property type="match status" value="1"/>
</dbReference>
<dbReference type="InterPro" id="IPR010987">
    <property type="entry name" value="Glutathione-S-Trfase_C-like"/>
</dbReference>
<dbReference type="SUPFAM" id="SSF52833">
    <property type="entry name" value="Thioredoxin-like"/>
    <property type="match status" value="1"/>
</dbReference>
<sequence length="237" mass="27176">MATPDITLYTSPTPNGFKVSVTLEELGLPYKLRAIDLQKGEQKEEWFLKINPNGRIPAITDGEQHVFESGAVMQYLVDKYDTERKLSYAPGTPEYYTQLAWVMWQVGGLGPMQGQAQFFVFFASVRSDFCIERYTEETRRLYSVMEARLQESPYLAGDKYTIADIACFEWVRVAPMLLDFDLSEWPALKKWHDTLVQREAVQKGYTVPPRAIPDEQFMAFLNSKKAEIMAKGNSDVQ</sequence>
<dbReference type="VEuPathDB" id="FungiDB:ATEG_03359"/>
<evidence type="ECO:0000256" key="2">
    <source>
        <dbReference type="ARBA" id="ARBA00022679"/>
    </source>
</evidence>
<dbReference type="SFLD" id="SFLDG01151">
    <property type="entry name" value="Main.2:_Nu-like"/>
    <property type="match status" value="1"/>
</dbReference>
<proteinExistence type="inferred from homology"/>
<dbReference type="InterPro" id="IPR004046">
    <property type="entry name" value="GST_C"/>
</dbReference>
<keyword evidence="2 4" id="KW-0808">Transferase</keyword>
<dbReference type="SUPFAM" id="SSF47616">
    <property type="entry name" value="GST C-terminal domain-like"/>
    <property type="match status" value="1"/>
</dbReference>
<dbReference type="GO" id="GO:0016740">
    <property type="term" value="F:transferase activity"/>
    <property type="evidence" value="ECO:0007669"/>
    <property type="project" value="UniProtKB-KW"/>
</dbReference>
<dbReference type="Gene3D" id="3.40.30.10">
    <property type="entry name" value="Glutaredoxin"/>
    <property type="match status" value="1"/>
</dbReference>
<dbReference type="PROSITE" id="PS50404">
    <property type="entry name" value="GST_NTER"/>
    <property type="match status" value="1"/>
</dbReference>